<dbReference type="PANTHER" id="PTHR11365">
    <property type="entry name" value="5-OXOPROLINASE RELATED"/>
    <property type="match status" value="1"/>
</dbReference>
<protein>
    <recommendedName>
        <fullName evidence="1">Hydantoinase B/oxoprolinase domain-containing protein</fullName>
    </recommendedName>
</protein>
<feature type="domain" description="Hydantoinase B/oxoprolinase" evidence="1">
    <location>
        <begin position="23"/>
        <end position="82"/>
    </location>
</feature>
<dbReference type="InterPro" id="IPR045079">
    <property type="entry name" value="Oxoprolinase-like"/>
</dbReference>
<dbReference type="PANTHER" id="PTHR11365:SF2">
    <property type="entry name" value="5-OXOPROLINASE"/>
    <property type="match status" value="1"/>
</dbReference>
<evidence type="ECO:0000313" key="2">
    <source>
        <dbReference type="EMBL" id="RYO78638.1"/>
    </source>
</evidence>
<dbReference type="Pfam" id="PF02538">
    <property type="entry name" value="Hydantoinase_B"/>
    <property type="match status" value="1"/>
</dbReference>
<keyword evidence="3" id="KW-1185">Reference proteome</keyword>
<reference evidence="2 3" key="1">
    <citation type="submission" date="2018-06" db="EMBL/GenBank/DDBJ databases">
        <title>Complete Genomes of Monosporascus.</title>
        <authorList>
            <person name="Robinson A.J."/>
            <person name="Natvig D.O."/>
        </authorList>
    </citation>
    <scope>NUCLEOTIDE SEQUENCE [LARGE SCALE GENOMIC DNA]</scope>
    <source>
        <strain evidence="2 3">CBS 609.92</strain>
    </source>
</reference>
<sequence length="92" mass="9501">MKFKITIEGDSSAVLDFAGAGEEGCLSPIDAKIPRPSILDPTKAAAVLGGNVTRSQRVTDVLLKPLQACAASQGCLNNLTFRIGAKVDEATG</sequence>
<dbReference type="EMBL" id="QJNS01000370">
    <property type="protein sequence ID" value="RYO78638.1"/>
    <property type="molecule type" value="Genomic_DNA"/>
</dbReference>
<name>A0ABY0GWU0_9PEZI</name>
<proteinExistence type="predicted"/>
<dbReference type="Proteomes" id="UP000294003">
    <property type="component" value="Unassembled WGS sequence"/>
</dbReference>
<accession>A0ABY0GWU0</accession>
<gene>
    <name evidence="2" type="ORF">DL762_008595</name>
</gene>
<dbReference type="InterPro" id="IPR003692">
    <property type="entry name" value="Hydantoinase_B"/>
</dbReference>
<organism evidence="2 3">
    <name type="scientific">Monosporascus cannonballus</name>
    <dbReference type="NCBI Taxonomy" id="155416"/>
    <lineage>
        <taxon>Eukaryota</taxon>
        <taxon>Fungi</taxon>
        <taxon>Dikarya</taxon>
        <taxon>Ascomycota</taxon>
        <taxon>Pezizomycotina</taxon>
        <taxon>Sordariomycetes</taxon>
        <taxon>Xylariomycetidae</taxon>
        <taxon>Xylariales</taxon>
        <taxon>Xylariales incertae sedis</taxon>
        <taxon>Monosporascus</taxon>
    </lineage>
</organism>
<evidence type="ECO:0000259" key="1">
    <source>
        <dbReference type="Pfam" id="PF02538"/>
    </source>
</evidence>
<evidence type="ECO:0000313" key="3">
    <source>
        <dbReference type="Proteomes" id="UP000294003"/>
    </source>
</evidence>
<comment type="caution">
    <text evidence="2">The sequence shown here is derived from an EMBL/GenBank/DDBJ whole genome shotgun (WGS) entry which is preliminary data.</text>
</comment>